<keyword evidence="3" id="KW-0805">Transcription regulation</keyword>
<comment type="caution">
    <text evidence="10">The sequence shown here is derived from an EMBL/GenBank/DDBJ whole genome shotgun (WGS) entry which is preliminary data.</text>
</comment>
<evidence type="ECO:0000256" key="7">
    <source>
        <dbReference type="PROSITE-ProRule" id="PRU01091"/>
    </source>
</evidence>
<evidence type="ECO:0000256" key="4">
    <source>
        <dbReference type="ARBA" id="ARBA00023125"/>
    </source>
</evidence>
<organism evidence="10 11">
    <name type="scientific">Echinicola arenosa</name>
    <dbReference type="NCBI Taxonomy" id="2774144"/>
    <lineage>
        <taxon>Bacteria</taxon>
        <taxon>Pseudomonadati</taxon>
        <taxon>Bacteroidota</taxon>
        <taxon>Cytophagia</taxon>
        <taxon>Cytophagales</taxon>
        <taxon>Cyclobacteriaceae</taxon>
        <taxon>Echinicola</taxon>
    </lineage>
</organism>
<reference evidence="10 11" key="1">
    <citation type="submission" date="2020-09" db="EMBL/GenBank/DDBJ databases">
        <title>Echinicola sp. CAU 1574 isolated from sand of Sido Beach.</title>
        <authorList>
            <person name="Kim W."/>
        </authorList>
    </citation>
    <scope>NUCLEOTIDE SEQUENCE [LARGE SCALE GENOMIC DNA]</scope>
    <source>
        <strain evidence="10 11">CAU 1574</strain>
    </source>
</reference>
<keyword evidence="11" id="KW-1185">Reference proteome</keyword>
<dbReference type="Gene3D" id="3.40.50.2300">
    <property type="match status" value="1"/>
</dbReference>
<feature type="domain" description="Response regulatory" evidence="8">
    <location>
        <begin position="3"/>
        <end position="117"/>
    </location>
</feature>
<dbReference type="Pfam" id="PF00486">
    <property type="entry name" value="Trans_reg_C"/>
    <property type="match status" value="1"/>
</dbReference>
<dbReference type="InterPro" id="IPR036388">
    <property type="entry name" value="WH-like_DNA-bd_sf"/>
</dbReference>
<dbReference type="PANTHER" id="PTHR48111">
    <property type="entry name" value="REGULATOR OF RPOS"/>
    <property type="match status" value="1"/>
</dbReference>
<protein>
    <submittedName>
        <fullName evidence="10">Response regulator transcription factor</fullName>
    </submittedName>
</protein>
<gene>
    <name evidence="10" type="ORF">IFO69_19130</name>
</gene>
<dbReference type="Gene3D" id="6.10.250.690">
    <property type="match status" value="1"/>
</dbReference>
<dbReference type="InterPro" id="IPR001867">
    <property type="entry name" value="OmpR/PhoB-type_DNA-bd"/>
</dbReference>
<keyword evidence="1 6" id="KW-0597">Phosphoprotein</keyword>
<dbReference type="SMART" id="SM00862">
    <property type="entry name" value="Trans_reg_C"/>
    <property type="match status" value="1"/>
</dbReference>
<keyword evidence="4 7" id="KW-0238">DNA-binding</keyword>
<evidence type="ECO:0000256" key="3">
    <source>
        <dbReference type="ARBA" id="ARBA00023015"/>
    </source>
</evidence>
<dbReference type="Gene3D" id="1.10.10.10">
    <property type="entry name" value="Winged helix-like DNA-binding domain superfamily/Winged helix DNA-binding domain"/>
    <property type="match status" value="1"/>
</dbReference>
<feature type="modified residue" description="4-aspartylphosphate" evidence="6">
    <location>
        <position position="52"/>
    </location>
</feature>
<name>A0ABR9AQ12_9BACT</name>
<dbReference type="InterPro" id="IPR011006">
    <property type="entry name" value="CheY-like_superfamily"/>
</dbReference>
<sequence>MKKILLVEDDTNVSAFINKGLTESGYDVTVAMDGSVGLDLALSKSFNLIILDIMLPSKNGLDVCKEIRTNVIDTPILFLTALGSTENVVLGLDSGADDYLAKPFKFMELQARVRTLLRRSGLKNDAGEDTEGEEIFKFSDLLINDDTKTVTRAGFDISLTSTEYRLLLMLVKNQRKVLSRVDILEEVWGIDFDMGTNVVDVYINYLRKKLEKYGGSRLIQTVIGMGYVLKEGE</sequence>
<evidence type="ECO:0000256" key="2">
    <source>
        <dbReference type="ARBA" id="ARBA00023012"/>
    </source>
</evidence>
<evidence type="ECO:0000313" key="11">
    <source>
        <dbReference type="Proteomes" id="UP000647133"/>
    </source>
</evidence>
<dbReference type="SUPFAM" id="SSF52172">
    <property type="entry name" value="CheY-like"/>
    <property type="match status" value="1"/>
</dbReference>
<dbReference type="InterPro" id="IPR039420">
    <property type="entry name" value="WalR-like"/>
</dbReference>
<dbReference type="EMBL" id="JACYTQ010000009">
    <property type="protein sequence ID" value="MBD8490874.1"/>
    <property type="molecule type" value="Genomic_DNA"/>
</dbReference>
<proteinExistence type="predicted"/>
<dbReference type="PROSITE" id="PS50110">
    <property type="entry name" value="RESPONSE_REGULATORY"/>
    <property type="match status" value="1"/>
</dbReference>
<evidence type="ECO:0000259" key="8">
    <source>
        <dbReference type="PROSITE" id="PS50110"/>
    </source>
</evidence>
<dbReference type="InterPro" id="IPR016032">
    <property type="entry name" value="Sig_transdc_resp-reg_C-effctor"/>
</dbReference>
<feature type="DNA-binding region" description="OmpR/PhoB-type" evidence="7">
    <location>
        <begin position="133"/>
        <end position="231"/>
    </location>
</feature>
<dbReference type="Proteomes" id="UP000647133">
    <property type="component" value="Unassembled WGS sequence"/>
</dbReference>
<feature type="domain" description="OmpR/PhoB-type" evidence="9">
    <location>
        <begin position="133"/>
        <end position="231"/>
    </location>
</feature>
<dbReference type="InterPro" id="IPR001789">
    <property type="entry name" value="Sig_transdc_resp-reg_receiver"/>
</dbReference>
<evidence type="ECO:0000256" key="5">
    <source>
        <dbReference type="ARBA" id="ARBA00023163"/>
    </source>
</evidence>
<accession>A0ABR9AQ12</accession>
<dbReference type="RefSeq" id="WP_192011754.1">
    <property type="nucleotide sequence ID" value="NZ_JACYTQ010000009.1"/>
</dbReference>
<evidence type="ECO:0000256" key="6">
    <source>
        <dbReference type="PROSITE-ProRule" id="PRU00169"/>
    </source>
</evidence>
<evidence type="ECO:0000259" key="9">
    <source>
        <dbReference type="PROSITE" id="PS51755"/>
    </source>
</evidence>
<keyword evidence="2" id="KW-0902">Two-component regulatory system</keyword>
<dbReference type="SUPFAM" id="SSF46894">
    <property type="entry name" value="C-terminal effector domain of the bipartite response regulators"/>
    <property type="match status" value="1"/>
</dbReference>
<evidence type="ECO:0000313" key="10">
    <source>
        <dbReference type="EMBL" id="MBD8490874.1"/>
    </source>
</evidence>
<dbReference type="SMART" id="SM00448">
    <property type="entry name" value="REC"/>
    <property type="match status" value="1"/>
</dbReference>
<keyword evidence="5" id="KW-0804">Transcription</keyword>
<dbReference type="PANTHER" id="PTHR48111:SF22">
    <property type="entry name" value="REGULATOR OF RPOS"/>
    <property type="match status" value="1"/>
</dbReference>
<dbReference type="Pfam" id="PF00072">
    <property type="entry name" value="Response_reg"/>
    <property type="match status" value="1"/>
</dbReference>
<dbReference type="CDD" id="cd00383">
    <property type="entry name" value="trans_reg_C"/>
    <property type="match status" value="1"/>
</dbReference>
<evidence type="ECO:0000256" key="1">
    <source>
        <dbReference type="ARBA" id="ARBA00022553"/>
    </source>
</evidence>
<dbReference type="PROSITE" id="PS51755">
    <property type="entry name" value="OMPR_PHOB"/>
    <property type="match status" value="1"/>
</dbReference>